<dbReference type="InterPro" id="IPR050628">
    <property type="entry name" value="SNF2_RAD54_helicase_TF"/>
</dbReference>
<dbReference type="GO" id="GO:0008094">
    <property type="term" value="F:ATP-dependent activity, acting on DNA"/>
    <property type="evidence" value="ECO:0007669"/>
    <property type="project" value="TreeGrafter"/>
</dbReference>
<dbReference type="InterPro" id="IPR027417">
    <property type="entry name" value="P-loop_NTPase"/>
</dbReference>
<dbReference type="OrthoDB" id="448448at2759"/>
<evidence type="ECO:0000256" key="1">
    <source>
        <dbReference type="ARBA" id="ARBA00022741"/>
    </source>
</evidence>
<gene>
    <name evidence="6" type="ORF">FN846DRAFT_583754</name>
</gene>
<proteinExistence type="predicted"/>
<dbReference type="Pfam" id="PF00176">
    <property type="entry name" value="SNF2-rel_dom"/>
    <property type="match status" value="1"/>
</dbReference>
<dbReference type="GO" id="GO:0005634">
    <property type="term" value="C:nucleus"/>
    <property type="evidence" value="ECO:0007669"/>
    <property type="project" value="TreeGrafter"/>
</dbReference>
<dbReference type="InterPro" id="IPR000330">
    <property type="entry name" value="SNF2_N"/>
</dbReference>
<dbReference type="PANTHER" id="PTHR45626:SF52">
    <property type="entry name" value="SINGLE-STRANDED DNA-DEPENDENT ATPASE (EUROFUNG)"/>
    <property type="match status" value="1"/>
</dbReference>
<feature type="region of interest" description="Disordered" evidence="4">
    <location>
        <begin position="117"/>
        <end position="136"/>
    </location>
</feature>
<sequence length="136" mass="15553">MEDQTDPLHAINFYRIALDEAHEIRTAKTHRSQAICAFMAECRWAVTATPLQNDLNDISTLFNFLRYEPLHAKIRFHNHIFAAKPGMENLRSALQAVCLRGSKEIIASILPSRTEHFETWSPQPEPRNKRAGRSGV</sequence>
<keyword evidence="7" id="KW-1185">Reference proteome</keyword>
<dbReference type="GO" id="GO:0016787">
    <property type="term" value="F:hydrolase activity"/>
    <property type="evidence" value="ECO:0007669"/>
    <property type="project" value="UniProtKB-KW"/>
</dbReference>
<name>A0A5J5F313_9PEZI</name>
<dbReference type="AlphaFoldDB" id="A0A5J5F313"/>
<dbReference type="InterPro" id="IPR038718">
    <property type="entry name" value="SNF2-like_sf"/>
</dbReference>
<feature type="domain" description="SNF2 N-terminal" evidence="5">
    <location>
        <begin position="4"/>
        <end position="117"/>
    </location>
</feature>
<keyword evidence="2" id="KW-0378">Hydrolase</keyword>
<dbReference type="Proteomes" id="UP000326924">
    <property type="component" value="Unassembled WGS sequence"/>
</dbReference>
<dbReference type="InParanoid" id="A0A5J5F313"/>
<dbReference type="GO" id="GO:0006281">
    <property type="term" value="P:DNA repair"/>
    <property type="evidence" value="ECO:0007669"/>
    <property type="project" value="TreeGrafter"/>
</dbReference>
<evidence type="ECO:0000259" key="5">
    <source>
        <dbReference type="Pfam" id="PF00176"/>
    </source>
</evidence>
<evidence type="ECO:0000313" key="6">
    <source>
        <dbReference type="EMBL" id="KAA8909962.1"/>
    </source>
</evidence>
<dbReference type="EMBL" id="VXIS01000052">
    <property type="protein sequence ID" value="KAA8909962.1"/>
    <property type="molecule type" value="Genomic_DNA"/>
</dbReference>
<dbReference type="Gene3D" id="3.40.50.10810">
    <property type="entry name" value="Tandem AAA-ATPase domain"/>
    <property type="match status" value="1"/>
</dbReference>
<evidence type="ECO:0000256" key="2">
    <source>
        <dbReference type="ARBA" id="ARBA00022801"/>
    </source>
</evidence>
<reference evidence="6 7" key="1">
    <citation type="submission" date="2019-09" db="EMBL/GenBank/DDBJ databases">
        <title>Draft genome of the ectomycorrhizal ascomycete Sphaerosporella brunnea.</title>
        <authorList>
            <consortium name="DOE Joint Genome Institute"/>
            <person name="Benucci G.M."/>
            <person name="Marozzi G."/>
            <person name="Antonielli L."/>
            <person name="Sanchez S."/>
            <person name="Marco P."/>
            <person name="Wang X."/>
            <person name="Falini L.B."/>
            <person name="Barry K."/>
            <person name="Haridas S."/>
            <person name="Lipzen A."/>
            <person name="Labutti K."/>
            <person name="Grigoriev I.V."/>
            <person name="Murat C."/>
            <person name="Martin F."/>
            <person name="Albertini E."/>
            <person name="Donnini D."/>
            <person name="Bonito G."/>
        </authorList>
    </citation>
    <scope>NUCLEOTIDE SEQUENCE [LARGE SCALE GENOMIC DNA]</scope>
    <source>
        <strain evidence="6 7">Sb_GMNB300</strain>
    </source>
</reference>
<keyword evidence="3" id="KW-0067">ATP-binding</keyword>
<organism evidence="6 7">
    <name type="scientific">Sphaerosporella brunnea</name>
    <dbReference type="NCBI Taxonomy" id="1250544"/>
    <lineage>
        <taxon>Eukaryota</taxon>
        <taxon>Fungi</taxon>
        <taxon>Dikarya</taxon>
        <taxon>Ascomycota</taxon>
        <taxon>Pezizomycotina</taxon>
        <taxon>Pezizomycetes</taxon>
        <taxon>Pezizales</taxon>
        <taxon>Pyronemataceae</taxon>
        <taxon>Sphaerosporella</taxon>
    </lineage>
</organism>
<dbReference type="GO" id="GO:0005524">
    <property type="term" value="F:ATP binding"/>
    <property type="evidence" value="ECO:0007669"/>
    <property type="project" value="UniProtKB-KW"/>
</dbReference>
<dbReference type="SUPFAM" id="SSF52540">
    <property type="entry name" value="P-loop containing nucleoside triphosphate hydrolases"/>
    <property type="match status" value="1"/>
</dbReference>
<accession>A0A5J5F313</accession>
<protein>
    <submittedName>
        <fullName evidence="6">SNF2 family N-terminal domain-containing protein</fullName>
    </submittedName>
</protein>
<keyword evidence="1" id="KW-0547">Nucleotide-binding</keyword>
<evidence type="ECO:0000313" key="7">
    <source>
        <dbReference type="Proteomes" id="UP000326924"/>
    </source>
</evidence>
<evidence type="ECO:0000256" key="4">
    <source>
        <dbReference type="SAM" id="MobiDB-lite"/>
    </source>
</evidence>
<evidence type="ECO:0000256" key="3">
    <source>
        <dbReference type="ARBA" id="ARBA00022840"/>
    </source>
</evidence>
<dbReference type="PANTHER" id="PTHR45626">
    <property type="entry name" value="TRANSCRIPTION TERMINATION FACTOR 2-RELATED"/>
    <property type="match status" value="1"/>
</dbReference>
<comment type="caution">
    <text evidence="6">The sequence shown here is derived from an EMBL/GenBank/DDBJ whole genome shotgun (WGS) entry which is preliminary data.</text>
</comment>